<evidence type="ECO:0000313" key="3">
    <source>
        <dbReference type="Proteomes" id="UP000199652"/>
    </source>
</evidence>
<keyword evidence="1" id="KW-0472">Membrane</keyword>
<evidence type="ECO:0000256" key="1">
    <source>
        <dbReference type="SAM" id="Phobius"/>
    </source>
</evidence>
<feature type="transmembrane region" description="Helical" evidence="1">
    <location>
        <begin position="142"/>
        <end position="160"/>
    </location>
</feature>
<gene>
    <name evidence="2" type="ORF">SAMN04488579_11271</name>
</gene>
<dbReference type="PROSITE" id="PS51107">
    <property type="entry name" value="PTS_EIIC_TYPE_5"/>
    <property type="match status" value="1"/>
</dbReference>
<dbReference type="PANTHER" id="PTHR40399">
    <property type="entry name" value="PTS SYSTEM GLUCITOL/SORBITOL-SPECIFIC EIIC COMPONENT"/>
    <property type="match status" value="1"/>
</dbReference>
<evidence type="ECO:0000313" key="2">
    <source>
        <dbReference type="EMBL" id="SDX97524.1"/>
    </source>
</evidence>
<reference evidence="3" key="1">
    <citation type="submission" date="2016-10" db="EMBL/GenBank/DDBJ databases">
        <authorList>
            <person name="Varghese N."/>
            <person name="Submissions S."/>
        </authorList>
    </citation>
    <scope>NUCLEOTIDE SEQUENCE [LARGE SCALE GENOMIC DNA]</scope>
    <source>
        <strain evidence="3">VPI 5359</strain>
    </source>
</reference>
<dbReference type="InterPro" id="IPR004699">
    <property type="entry name" value="PTS_IID_sorb"/>
</dbReference>
<dbReference type="PIRSF" id="PIRSF038321">
    <property type="entry name" value="PTS_glc_srb_IIC"/>
    <property type="match status" value="1"/>
</dbReference>
<dbReference type="Proteomes" id="UP000199652">
    <property type="component" value="Unassembled WGS sequence"/>
</dbReference>
<feature type="transmembrane region" description="Helical" evidence="1">
    <location>
        <begin position="64"/>
        <end position="84"/>
    </location>
</feature>
<dbReference type="OrthoDB" id="9799765at2"/>
<dbReference type="AlphaFoldDB" id="A0A1H3G4Z3"/>
<feature type="transmembrane region" description="Helical" evidence="1">
    <location>
        <begin position="29"/>
        <end position="52"/>
    </location>
</feature>
<keyword evidence="1" id="KW-0812">Transmembrane</keyword>
<name>A0A1H3G4Z3_EUBBA</name>
<keyword evidence="3" id="KW-1185">Reference proteome</keyword>
<sequence length="186" mass="20375">MDYIVTFAQGFMGLFDAGAETFVSWVGGIVPKVLLLLVFMNALIALIGSQRVNKFAQFCSRNVILAYGVLPFVAAFMLGNPMVLSMGKFLPERMKPSYYASAAYHCHTNSGLFPHINVGEIFIYLGIANGITQLGLDTTPLAVRYLLVGLVMNFFAGWVTDFTTKLVMKQQGITLSNEFKSGHQAA</sequence>
<dbReference type="GO" id="GO:0016020">
    <property type="term" value="C:membrane"/>
    <property type="evidence" value="ECO:0007669"/>
    <property type="project" value="InterPro"/>
</dbReference>
<dbReference type="STRING" id="1528.SAMN04488579_11271"/>
<dbReference type="EMBL" id="FNOU01000012">
    <property type="protein sequence ID" value="SDX97524.1"/>
    <property type="molecule type" value="Genomic_DNA"/>
</dbReference>
<proteinExistence type="predicted"/>
<dbReference type="GO" id="GO:0009401">
    <property type="term" value="P:phosphoenolpyruvate-dependent sugar phosphotransferase system"/>
    <property type="evidence" value="ECO:0007669"/>
    <property type="project" value="InterPro"/>
</dbReference>
<dbReference type="RefSeq" id="WP_090245432.1">
    <property type="nucleotide sequence ID" value="NZ_FNOU01000012.1"/>
</dbReference>
<dbReference type="Pfam" id="PF03608">
    <property type="entry name" value="EII-GUT"/>
    <property type="match status" value="1"/>
</dbReference>
<protein>
    <submittedName>
        <fullName evidence="2">PTS system, glucitol/sorbitol-specific IIC component</fullName>
    </submittedName>
</protein>
<organism evidence="2 3">
    <name type="scientific">Eubacterium barkeri</name>
    <name type="common">Clostridium barkeri</name>
    <dbReference type="NCBI Taxonomy" id="1528"/>
    <lineage>
        <taxon>Bacteria</taxon>
        <taxon>Bacillati</taxon>
        <taxon>Bacillota</taxon>
        <taxon>Clostridia</taxon>
        <taxon>Eubacteriales</taxon>
        <taxon>Eubacteriaceae</taxon>
        <taxon>Eubacterium</taxon>
    </lineage>
</organism>
<dbReference type="PANTHER" id="PTHR40399:SF1">
    <property type="entry name" value="PTS SYSTEM GLUCITOL_SORBITOL-SPECIFIC EIIC COMPONENT"/>
    <property type="match status" value="1"/>
</dbReference>
<accession>A0A1H3G4Z3</accession>
<keyword evidence="1" id="KW-1133">Transmembrane helix</keyword>
<dbReference type="NCBIfam" id="TIGR00821">
    <property type="entry name" value="EII-GUT"/>
    <property type="match status" value="1"/>
</dbReference>